<dbReference type="Proteomes" id="UP000029228">
    <property type="component" value="Unassembled WGS sequence"/>
</dbReference>
<comment type="caution">
    <text evidence="1">The sequence shown here is derived from an EMBL/GenBank/DDBJ whole genome shotgun (WGS) entry which is preliminary data.</text>
</comment>
<accession>A0A090S802</accession>
<evidence type="ECO:0000313" key="1">
    <source>
        <dbReference type="EMBL" id="GAL22629.1"/>
    </source>
</evidence>
<organism evidence="1 2">
    <name type="scientific">Vibrio maritimus</name>
    <dbReference type="NCBI Taxonomy" id="990268"/>
    <lineage>
        <taxon>Bacteria</taxon>
        <taxon>Pseudomonadati</taxon>
        <taxon>Pseudomonadota</taxon>
        <taxon>Gammaproteobacteria</taxon>
        <taxon>Vibrionales</taxon>
        <taxon>Vibrionaceae</taxon>
        <taxon>Vibrio</taxon>
    </lineage>
</organism>
<gene>
    <name evidence="1" type="ORF">JCM19235_3209</name>
</gene>
<evidence type="ECO:0000313" key="2">
    <source>
        <dbReference type="Proteomes" id="UP000029228"/>
    </source>
</evidence>
<reference evidence="1 2" key="2">
    <citation type="submission" date="2014-09" db="EMBL/GenBank/DDBJ databases">
        <authorList>
            <consortium name="NBRP consortium"/>
            <person name="Sawabe T."/>
            <person name="Meirelles P."/>
            <person name="Nakanishi M."/>
            <person name="Sayaka M."/>
            <person name="Hattori M."/>
            <person name="Ohkuma M."/>
        </authorList>
    </citation>
    <scope>NUCLEOTIDE SEQUENCE [LARGE SCALE GENOMIC DNA]</scope>
    <source>
        <strain evidence="2">JCM19235</strain>
    </source>
</reference>
<name>A0A090S802_9VIBR</name>
<dbReference type="STRING" id="990268.JCM19235_3209"/>
<dbReference type="EMBL" id="BBMR01000014">
    <property type="protein sequence ID" value="GAL22629.1"/>
    <property type="molecule type" value="Genomic_DNA"/>
</dbReference>
<keyword evidence="2" id="KW-1185">Reference proteome</keyword>
<proteinExistence type="predicted"/>
<sequence>MSEQTLSKRESVQALNVELLGKPIHIIKNKFESIINSSQQYLSTELQSWLKTPSVHVELTDIQLETLGSNVLDSRNSAAQKHNDKGALYVSIEPVMLMRLSDEFYGAGVERSQTELTNSDIRLLQRITKHIAGWIAPEDTWQSQEMDALSGVGIIATLTVQMHDKVAPLSIVLDSELIQTLVSELELTANPELAGEFCQALHTTPVKLDVQLSKNVMPLTQS</sequence>
<dbReference type="AlphaFoldDB" id="A0A090S802"/>
<protein>
    <submittedName>
        <fullName evidence="1">Uncharacterized protein</fullName>
    </submittedName>
</protein>
<dbReference type="OrthoDB" id="5813272at2"/>
<reference evidence="1 2" key="1">
    <citation type="submission" date="2014-09" db="EMBL/GenBank/DDBJ databases">
        <title>Vibrio maritimus JCM 19235. (C45) whole genome shotgun sequence.</title>
        <authorList>
            <person name="Sawabe T."/>
            <person name="Meirelles P."/>
            <person name="Nakanishi M."/>
            <person name="Sayaka M."/>
            <person name="Hattori M."/>
            <person name="Ohkuma M."/>
        </authorList>
    </citation>
    <scope>NUCLEOTIDE SEQUENCE [LARGE SCALE GENOMIC DNA]</scope>
    <source>
        <strain evidence="2">JCM19235</strain>
    </source>
</reference>